<dbReference type="InterPro" id="IPR011576">
    <property type="entry name" value="Pyridox_Oxase_N"/>
</dbReference>
<reference evidence="2 3" key="1">
    <citation type="journal article" date="2020" name="Arch. Microbiol.">
        <title>Bradyrhizobium uaiense sp. nov., a new highly efficient cowpea symbiont.</title>
        <authorList>
            <person name="Cabral Michel D."/>
            <person name="Azarias Guimaraes A."/>
            <person name="Martins da Costa E."/>
            <person name="Soares de Carvalho T."/>
            <person name="Balsanelli E."/>
            <person name="Willems A."/>
            <person name="Maltempi de Souza E."/>
            <person name="de Souza Moreira F.M."/>
        </authorList>
    </citation>
    <scope>NUCLEOTIDE SEQUENCE [LARGE SCALE GENOMIC DNA]</scope>
    <source>
        <strain evidence="2 3">UFLA 03-164</strain>
    </source>
</reference>
<comment type="caution">
    <text evidence="2">The sequence shown here is derived from an EMBL/GenBank/DDBJ whole genome shotgun (WGS) entry which is preliminary data.</text>
</comment>
<dbReference type="AlphaFoldDB" id="A0A6P1BPW4"/>
<dbReference type="PANTHER" id="PTHR42815:SF2">
    <property type="entry name" value="FAD-BINDING, PUTATIVE (AFU_ORTHOLOGUE AFUA_6G07600)-RELATED"/>
    <property type="match status" value="1"/>
</dbReference>
<evidence type="ECO:0000313" key="3">
    <source>
        <dbReference type="Proteomes" id="UP000468531"/>
    </source>
</evidence>
<organism evidence="2 3">
    <name type="scientific">Bradyrhizobium uaiense</name>
    <dbReference type="NCBI Taxonomy" id="2594946"/>
    <lineage>
        <taxon>Bacteria</taxon>
        <taxon>Pseudomonadati</taxon>
        <taxon>Pseudomonadota</taxon>
        <taxon>Alphaproteobacteria</taxon>
        <taxon>Hyphomicrobiales</taxon>
        <taxon>Nitrobacteraceae</taxon>
        <taxon>Bradyrhizobium</taxon>
    </lineage>
</organism>
<name>A0A6P1BPW4_9BRAD</name>
<accession>A0A6P1BPW4</accession>
<keyword evidence="3" id="KW-1185">Reference proteome</keyword>
<evidence type="ECO:0000259" key="1">
    <source>
        <dbReference type="Pfam" id="PF01243"/>
    </source>
</evidence>
<dbReference type="Gene3D" id="2.30.110.10">
    <property type="entry name" value="Electron Transport, Fmn-binding Protein, Chain A"/>
    <property type="match status" value="1"/>
</dbReference>
<dbReference type="Pfam" id="PF01243">
    <property type="entry name" value="PNPOx_N"/>
    <property type="match status" value="1"/>
</dbReference>
<dbReference type="PANTHER" id="PTHR42815">
    <property type="entry name" value="FAD-BINDING, PUTATIVE (AFU_ORTHOLOGUE AFUA_6G07600)-RELATED"/>
    <property type="match status" value="1"/>
</dbReference>
<dbReference type="Proteomes" id="UP000468531">
    <property type="component" value="Unassembled WGS sequence"/>
</dbReference>
<gene>
    <name evidence="2" type="ORF">FNJ47_28720</name>
</gene>
<protein>
    <submittedName>
        <fullName evidence="2">Pyridoxamine 5'-phosphate oxidase family protein</fullName>
    </submittedName>
</protein>
<feature type="domain" description="Pyridoxamine 5'-phosphate oxidase N-terminal" evidence="1">
    <location>
        <begin position="67"/>
        <end position="162"/>
    </location>
</feature>
<dbReference type="EMBL" id="VKHP01000142">
    <property type="protein sequence ID" value="NEU99700.1"/>
    <property type="molecule type" value="Genomic_DNA"/>
</dbReference>
<dbReference type="InterPro" id="IPR012349">
    <property type="entry name" value="Split_barrel_FMN-bd"/>
</dbReference>
<evidence type="ECO:0000313" key="2">
    <source>
        <dbReference type="EMBL" id="NEU99700.1"/>
    </source>
</evidence>
<dbReference type="SUPFAM" id="SSF50475">
    <property type="entry name" value="FMN-binding split barrel"/>
    <property type="match status" value="1"/>
</dbReference>
<proteinExistence type="predicted"/>
<sequence length="233" mass="26764">MPAAVAPHALGVPKLAIERPTCWRIPVADPVRAPFYHDGMRELQDRFDGRRVADGLEQHRLHFEFWEQDRKLIEETRFFFIATSYQDNVDCSMRSGDPGFVKITGPDTLEFPEYDGNNMYRTLGNIHRNPNVGLLFVRLDGRTFRTRVRGKATIHDDPETLAGHHGAKVVVRVKCEIFPNCPRYVPDLMGASADVPANQFVPRPGYEPPAPEWKSRDYLKDVLSKYDPHRKHE</sequence>